<evidence type="ECO:0000313" key="7">
    <source>
        <dbReference type="EMBL" id="KAK8943356.1"/>
    </source>
</evidence>
<evidence type="ECO:0000313" key="8">
    <source>
        <dbReference type="Proteomes" id="UP001412067"/>
    </source>
</evidence>
<sequence length="1020" mass="114664">MAKDDDGTVSSPLAEVELETLILQKVEEVSSQIDSAKHVDQVICALHSLAVRLFPIDSSSICGIFPTISSKVLAAKVPSDSERDEWRHVFYHSAASPAMYRMLIYNVTSHWLSSFPPIARKQVYDSFFIEGPSTEIIQILVPALKQNGSTDKFNFEAIRLNIERLLVLCLLEKEGVHHMVSKFDLQFAGGRNVGELLKTDGSLIISRAAQFLVSIPDRATLKALPLLSSHSFIRRIVIQLLNGAEERTLELYSSVDTSDATPVDGSYFFVGEAFSRICRRGSAGEIFLKDMQLFNLQFQNNCCCLCNHMPICVHREIQLSMKYYARIMEAMKDQYAVERLSETLLRQLSTKNTSEIEAYWVLWVLFNRCFKHENSLRAIFVEKFLIWKVFPVCCLRWIIQFSVLEHAPNNEGSTYPKTKNFFDVVQRLVIVWSKRDFVQSAHVEQQAYITAAVGLCLEKMTNEELETTKDLLSSILQGVSCRLESPIHLIRKMGSSIALAFSRVVDPANPVYLEDICCGNIDWEFGLVSLAKKQQEAYKISTDNAELKISKSDKDPAYFNKKHKNIKDNEKNSKIQILEARKSVLDESIGPELRNNDHIDAKYVSDVDSNHSESTSDSSLQPYDLSDDDGDLQNRFSQLADVSAALRKSDDPDGITRALDVTEKLIRASPDELPHSSGDLVQALVSVRCNDVAVEGHEDSTEERRQRALIALIVSCPFESLHVLTKLLYSPKVDISQRILIIDVMSEAAQELADTTFVTVDQSRSLISSVSENQQWFIPSRHGPLGAGPWKEVEEVGVLSWSHRYERVLPSRPGQVKKGKSRRWSLGKTRESPPNQTKNRFPLYAAAFMLPAMQGYDKKSHGVDFVNRDFIVLGKLIHLLGICMKCIAMHPEASSMASHLLDMLRSREIAHHAEAYVRRSALFAASSILTALHPSYVASALIEGNQEISNGLEWIRTWAFHITESDPDTECSTMAMRCLQLHAEMALQTSRALETAGSSSHRVSISPSMIKDIIIPPSTR</sequence>
<dbReference type="InterPro" id="IPR019337">
    <property type="entry name" value="Telomere_length_regulation_dom"/>
</dbReference>
<feature type="region of interest" description="Disordered" evidence="4">
    <location>
        <begin position="814"/>
        <end position="835"/>
    </location>
</feature>
<dbReference type="InterPro" id="IPR038528">
    <property type="entry name" value="TEL2_C_sf"/>
</dbReference>
<feature type="domain" description="Telomere length regulation protein conserved" evidence="5">
    <location>
        <begin position="638"/>
        <end position="749"/>
    </location>
</feature>
<comment type="similarity">
    <text evidence="2">Belongs to the TEL2 family.</text>
</comment>
<keyword evidence="8" id="KW-1185">Reference proteome</keyword>
<evidence type="ECO:0000256" key="2">
    <source>
        <dbReference type="ARBA" id="ARBA00006133"/>
    </source>
</evidence>
<dbReference type="Pfam" id="PF10193">
    <property type="entry name" value="Telomere_reg-2"/>
    <property type="match status" value="1"/>
</dbReference>
<dbReference type="Gene3D" id="1.25.40.720">
    <property type="entry name" value="Telomere length regulation protein 2, C-terminal domain"/>
    <property type="match status" value="1"/>
</dbReference>
<dbReference type="Pfam" id="PF25320">
    <property type="entry name" value="TELO2_ARM"/>
    <property type="match status" value="1"/>
</dbReference>
<name>A0ABR2LJL9_9ASPA</name>
<evidence type="ECO:0000259" key="5">
    <source>
        <dbReference type="Pfam" id="PF10193"/>
    </source>
</evidence>
<reference evidence="7 8" key="1">
    <citation type="journal article" date="2022" name="Nat. Plants">
        <title>Genomes of leafy and leafless Platanthera orchids illuminate the evolution of mycoheterotrophy.</title>
        <authorList>
            <person name="Li M.H."/>
            <person name="Liu K.W."/>
            <person name="Li Z."/>
            <person name="Lu H.C."/>
            <person name="Ye Q.L."/>
            <person name="Zhang D."/>
            <person name="Wang J.Y."/>
            <person name="Li Y.F."/>
            <person name="Zhong Z.M."/>
            <person name="Liu X."/>
            <person name="Yu X."/>
            <person name="Liu D.K."/>
            <person name="Tu X.D."/>
            <person name="Liu B."/>
            <person name="Hao Y."/>
            <person name="Liao X.Y."/>
            <person name="Jiang Y.T."/>
            <person name="Sun W.H."/>
            <person name="Chen J."/>
            <person name="Chen Y.Q."/>
            <person name="Ai Y."/>
            <person name="Zhai J.W."/>
            <person name="Wu S.S."/>
            <person name="Zhou Z."/>
            <person name="Hsiao Y.Y."/>
            <person name="Wu W.L."/>
            <person name="Chen Y.Y."/>
            <person name="Lin Y.F."/>
            <person name="Hsu J.L."/>
            <person name="Li C.Y."/>
            <person name="Wang Z.W."/>
            <person name="Zhao X."/>
            <person name="Zhong W.Y."/>
            <person name="Ma X.K."/>
            <person name="Ma L."/>
            <person name="Huang J."/>
            <person name="Chen G.Z."/>
            <person name="Huang M.Z."/>
            <person name="Huang L."/>
            <person name="Peng D.H."/>
            <person name="Luo Y.B."/>
            <person name="Zou S.Q."/>
            <person name="Chen S.P."/>
            <person name="Lan S."/>
            <person name="Tsai W.C."/>
            <person name="Van de Peer Y."/>
            <person name="Liu Z.J."/>
        </authorList>
    </citation>
    <scope>NUCLEOTIDE SEQUENCE [LARGE SCALE GENOMIC DNA]</scope>
    <source>
        <strain evidence="7">Lor288</strain>
    </source>
</reference>
<feature type="region of interest" description="Disordered" evidence="4">
    <location>
        <begin position="607"/>
        <end position="628"/>
    </location>
</feature>
<protein>
    <recommendedName>
        <fullName evidence="9">Telomere length regulation protein conserved domain-containing protein</fullName>
    </recommendedName>
</protein>
<gene>
    <name evidence="7" type="ORF">KSP40_PGU011108</name>
</gene>
<dbReference type="EMBL" id="JBBWWR010000018">
    <property type="protein sequence ID" value="KAK8943356.1"/>
    <property type="molecule type" value="Genomic_DNA"/>
</dbReference>
<proteinExistence type="inferred from homology"/>
<evidence type="ECO:0008006" key="9">
    <source>
        <dbReference type="Google" id="ProtNLM"/>
    </source>
</evidence>
<evidence type="ECO:0000256" key="1">
    <source>
        <dbReference type="ARBA" id="ARBA00004496"/>
    </source>
</evidence>
<keyword evidence="3" id="KW-0963">Cytoplasm</keyword>
<dbReference type="PANTHER" id="PTHR15830:SF10">
    <property type="entry name" value="TELOMERE LENGTH REGULATION PROTEIN TEL2 HOMOLOG"/>
    <property type="match status" value="1"/>
</dbReference>
<evidence type="ECO:0000256" key="3">
    <source>
        <dbReference type="ARBA" id="ARBA00022490"/>
    </source>
</evidence>
<accession>A0ABR2LJL9</accession>
<dbReference type="Proteomes" id="UP001412067">
    <property type="component" value="Unassembled WGS sequence"/>
</dbReference>
<dbReference type="InterPro" id="IPR051970">
    <property type="entry name" value="TEL2_Regulation"/>
</dbReference>
<feature type="domain" description="TELO2 ARM repeat" evidence="6">
    <location>
        <begin position="317"/>
        <end position="523"/>
    </location>
</feature>
<evidence type="ECO:0000259" key="6">
    <source>
        <dbReference type="Pfam" id="PF25320"/>
    </source>
</evidence>
<feature type="compositionally biased region" description="Basic residues" evidence="4">
    <location>
        <begin position="815"/>
        <end position="825"/>
    </location>
</feature>
<evidence type="ECO:0000256" key="4">
    <source>
        <dbReference type="SAM" id="MobiDB-lite"/>
    </source>
</evidence>
<dbReference type="PANTHER" id="PTHR15830">
    <property type="entry name" value="TELOMERE LENGTH REGULATION PROTEIN TEL2 FAMILY MEMBER"/>
    <property type="match status" value="1"/>
</dbReference>
<organism evidence="7 8">
    <name type="scientific">Platanthera guangdongensis</name>
    <dbReference type="NCBI Taxonomy" id="2320717"/>
    <lineage>
        <taxon>Eukaryota</taxon>
        <taxon>Viridiplantae</taxon>
        <taxon>Streptophyta</taxon>
        <taxon>Embryophyta</taxon>
        <taxon>Tracheophyta</taxon>
        <taxon>Spermatophyta</taxon>
        <taxon>Magnoliopsida</taxon>
        <taxon>Liliopsida</taxon>
        <taxon>Asparagales</taxon>
        <taxon>Orchidaceae</taxon>
        <taxon>Orchidoideae</taxon>
        <taxon>Orchideae</taxon>
        <taxon>Orchidinae</taxon>
        <taxon>Platanthera</taxon>
    </lineage>
</organism>
<comment type="subcellular location">
    <subcellularLocation>
        <location evidence="1">Cytoplasm</location>
    </subcellularLocation>
</comment>
<comment type="caution">
    <text evidence="7">The sequence shown here is derived from an EMBL/GenBank/DDBJ whole genome shotgun (WGS) entry which is preliminary data.</text>
</comment>
<dbReference type="InterPro" id="IPR057348">
    <property type="entry name" value="TELO2_ARM"/>
</dbReference>